<keyword evidence="2" id="KW-1185">Reference proteome</keyword>
<evidence type="ECO:0000313" key="2">
    <source>
        <dbReference type="Proteomes" id="UP001305414"/>
    </source>
</evidence>
<sequence length="285" mass="32352">MTLINREDHQARINAVKKLSAMSKLGRLPHDTGLCDTVKKDLKWRSKVLNEKLEFWEMVSADFPTPISEKICLRQDIGPLSQKATSLDFERQALSKHGQFSRASLVLSKLRAFDRTDGDPAHYLYANIIKLIMSLGFVLTFANTSGIDYLTRDFEQLIESPGYDMLYHHDVSVLAHAMHAFKYSGTKRWKRKCKDSAAVWLIVYLITEAAVTPNNIRGGRSAIEILDAYMDVRSPLSVLLAYHDMICVSKLHILKLCPITSKSHNLLYVMTTDIWTILGHEIVGE</sequence>
<dbReference type="EMBL" id="JAWHQM010000002">
    <property type="protein sequence ID" value="KAK5624880.1"/>
    <property type="molecule type" value="Genomic_DNA"/>
</dbReference>
<comment type="caution">
    <text evidence="1">The sequence shown here is derived from an EMBL/GenBank/DDBJ whole genome shotgun (WGS) entry which is preliminary data.</text>
</comment>
<dbReference type="AlphaFoldDB" id="A0AAN7U431"/>
<accession>A0AAN7U431</accession>
<proteinExistence type="predicted"/>
<protein>
    <submittedName>
        <fullName evidence="1">Uncharacterized protein</fullName>
    </submittedName>
</protein>
<gene>
    <name evidence="1" type="ORF">RRF57_000596</name>
</gene>
<organism evidence="1 2">
    <name type="scientific">Xylaria bambusicola</name>
    <dbReference type="NCBI Taxonomy" id="326684"/>
    <lineage>
        <taxon>Eukaryota</taxon>
        <taxon>Fungi</taxon>
        <taxon>Dikarya</taxon>
        <taxon>Ascomycota</taxon>
        <taxon>Pezizomycotina</taxon>
        <taxon>Sordariomycetes</taxon>
        <taxon>Xylariomycetidae</taxon>
        <taxon>Xylariales</taxon>
        <taxon>Xylariaceae</taxon>
        <taxon>Xylaria</taxon>
    </lineage>
</organism>
<reference evidence="1 2" key="1">
    <citation type="submission" date="2023-10" db="EMBL/GenBank/DDBJ databases">
        <title>Draft genome sequence of Xylaria bambusicola isolate GMP-LS, the root and basal stem rot pathogen of sugarcane in Indonesia.</title>
        <authorList>
            <person name="Selvaraj P."/>
            <person name="Muralishankar V."/>
            <person name="Muruganantham S."/>
            <person name="Sp S."/>
            <person name="Haryani S."/>
            <person name="Lau K.J.X."/>
            <person name="Naqvi N.I."/>
        </authorList>
    </citation>
    <scope>NUCLEOTIDE SEQUENCE [LARGE SCALE GENOMIC DNA]</scope>
    <source>
        <strain evidence="1">GMP-LS</strain>
    </source>
</reference>
<evidence type="ECO:0000313" key="1">
    <source>
        <dbReference type="EMBL" id="KAK5624880.1"/>
    </source>
</evidence>
<name>A0AAN7U431_9PEZI</name>
<dbReference type="Proteomes" id="UP001305414">
    <property type="component" value="Unassembled WGS sequence"/>
</dbReference>